<dbReference type="InterPro" id="IPR029058">
    <property type="entry name" value="AB_hydrolase_fold"/>
</dbReference>
<accession>A0A9W4KHH7</accession>
<gene>
    <name evidence="4" type="ORF">PEGY_LOCUS6716</name>
</gene>
<dbReference type="AlphaFoldDB" id="A0A9W4KHH7"/>
<comment type="similarity">
    <text evidence="2">Belongs to the AB hydrolase superfamily. FUS2 hydrolase family.</text>
</comment>
<comment type="caution">
    <text evidence="4">The sequence shown here is derived from an EMBL/GenBank/DDBJ whole genome shotgun (WGS) entry which is preliminary data.</text>
</comment>
<dbReference type="InterPro" id="IPR050261">
    <property type="entry name" value="FrsA_esterase"/>
</dbReference>
<keyword evidence="1" id="KW-0378">Hydrolase</keyword>
<proteinExistence type="inferred from homology"/>
<keyword evidence="5" id="KW-1185">Reference proteome</keyword>
<evidence type="ECO:0000256" key="1">
    <source>
        <dbReference type="ARBA" id="ARBA00022801"/>
    </source>
</evidence>
<evidence type="ECO:0000256" key="2">
    <source>
        <dbReference type="ARBA" id="ARBA00038115"/>
    </source>
</evidence>
<protein>
    <recommendedName>
        <fullName evidence="3">AB hydrolase-1 domain-containing protein</fullName>
    </recommendedName>
</protein>
<organism evidence="4 5">
    <name type="scientific">Penicillium egyptiacum</name>
    <dbReference type="NCBI Taxonomy" id="1303716"/>
    <lineage>
        <taxon>Eukaryota</taxon>
        <taxon>Fungi</taxon>
        <taxon>Dikarya</taxon>
        <taxon>Ascomycota</taxon>
        <taxon>Pezizomycotina</taxon>
        <taxon>Eurotiomycetes</taxon>
        <taxon>Eurotiomycetidae</taxon>
        <taxon>Eurotiales</taxon>
        <taxon>Aspergillaceae</taxon>
        <taxon>Penicillium</taxon>
    </lineage>
</organism>
<feature type="domain" description="AB hydrolase-1" evidence="3">
    <location>
        <begin position="176"/>
        <end position="320"/>
    </location>
</feature>
<dbReference type="Pfam" id="PF12697">
    <property type="entry name" value="Abhydrolase_6"/>
    <property type="match status" value="1"/>
</dbReference>
<dbReference type="OrthoDB" id="249703at2759"/>
<dbReference type="Proteomes" id="UP001154252">
    <property type="component" value="Unassembled WGS sequence"/>
</dbReference>
<dbReference type="EMBL" id="CAJVRC010000872">
    <property type="protein sequence ID" value="CAG8902089.1"/>
    <property type="molecule type" value="Genomic_DNA"/>
</dbReference>
<reference evidence="4" key="1">
    <citation type="submission" date="2021-07" db="EMBL/GenBank/DDBJ databases">
        <authorList>
            <person name="Branca A.L. A."/>
        </authorList>
    </citation>
    <scope>NUCLEOTIDE SEQUENCE</scope>
</reference>
<evidence type="ECO:0000313" key="5">
    <source>
        <dbReference type="Proteomes" id="UP001154252"/>
    </source>
</evidence>
<evidence type="ECO:0000313" key="4">
    <source>
        <dbReference type="EMBL" id="CAG8902089.1"/>
    </source>
</evidence>
<dbReference type="SUPFAM" id="SSF53474">
    <property type="entry name" value="alpha/beta-Hydrolases"/>
    <property type="match status" value="1"/>
</dbReference>
<name>A0A9W4KHH7_9EURO</name>
<dbReference type="GO" id="GO:0016787">
    <property type="term" value="F:hydrolase activity"/>
    <property type="evidence" value="ECO:0007669"/>
    <property type="project" value="UniProtKB-KW"/>
</dbReference>
<sequence length="451" mass="51038">MTAIINVYISLFSQSSPKPNMYQFFPSSFFNFEFTRVVGTIAFGGAELAECLDAATQITSDDPESWHRGWLIQAEKANAIALEAVEHGDCIAARDAFLRAANYFRASQYMFNDRPWSPDPRVPEFFARSVNAFHHAIPILAHRTHVLEIPYQDGHLPGYLFLPRQGNETGRKVPVVVCINGADSTSEELYLLYGASGCDRGYAVLLFDGPGQGASLRQGRSAMRPDWEEVTTPVLDYVEQLAEEHSEWLLDLSRIALVGVSMGAYYALRGAVDPRISACIAVDPFYDMFDLATSRMPPWFIRAWLAGWITDGMFDATWRMLSRWNFQLKWELTHVMWIFGKSSPAAATREMQRYSLKGDEESGEYLRQVKCGVMITGAAQTIYTAPEISTLRIEQALDHLLEKKRHLWIARDAGDGGLQGKVGAWRLLQQRLFQFLDEQWDVKRSIEDIHG</sequence>
<dbReference type="Gene3D" id="3.40.50.1820">
    <property type="entry name" value="alpha/beta hydrolase"/>
    <property type="match status" value="1"/>
</dbReference>
<evidence type="ECO:0000259" key="3">
    <source>
        <dbReference type="Pfam" id="PF12697"/>
    </source>
</evidence>
<dbReference type="GO" id="GO:0072330">
    <property type="term" value="P:monocarboxylic acid biosynthetic process"/>
    <property type="evidence" value="ECO:0007669"/>
    <property type="project" value="UniProtKB-ARBA"/>
</dbReference>
<dbReference type="PANTHER" id="PTHR22946:SF13">
    <property type="entry name" value="ALPHA_BETA HYDROLASE PSOB"/>
    <property type="match status" value="1"/>
</dbReference>
<dbReference type="Gene3D" id="1.20.1440.110">
    <property type="entry name" value="acylaminoacyl peptidase"/>
    <property type="match status" value="1"/>
</dbReference>
<dbReference type="GO" id="GO:0017000">
    <property type="term" value="P:antibiotic biosynthetic process"/>
    <property type="evidence" value="ECO:0007669"/>
    <property type="project" value="UniProtKB-ARBA"/>
</dbReference>
<dbReference type="InterPro" id="IPR000073">
    <property type="entry name" value="AB_hydrolase_1"/>
</dbReference>
<dbReference type="PANTHER" id="PTHR22946">
    <property type="entry name" value="DIENELACTONE HYDROLASE DOMAIN-CONTAINING PROTEIN-RELATED"/>
    <property type="match status" value="1"/>
</dbReference>